<keyword evidence="1" id="KW-0132">Cell division</keyword>
<organism evidence="4 5">
    <name type="scientific">Biostraticola tofi</name>
    <dbReference type="NCBI Taxonomy" id="466109"/>
    <lineage>
        <taxon>Bacteria</taxon>
        <taxon>Pseudomonadati</taxon>
        <taxon>Pseudomonadota</taxon>
        <taxon>Gammaproteobacteria</taxon>
        <taxon>Enterobacterales</taxon>
        <taxon>Bruguierivoracaceae</taxon>
        <taxon>Biostraticola</taxon>
    </lineage>
</organism>
<keyword evidence="1" id="KW-1003">Cell membrane</keyword>
<keyword evidence="1" id="KW-0472">Membrane</keyword>
<dbReference type="AlphaFoldDB" id="A0A4R3YLJ1"/>
<feature type="transmembrane region" description="Helical" evidence="1">
    <location>
        <begin position="38"/>
        <end position="58"/>
    </location>
</feature>
<comment type="subcellular location">
    <subcellularLocation>
        <location evidence="1">Cell inner membrane</location>
        <topology evidence="1">Single-pass membrane protein</topology>
    </subcellularLocation>
    <text evidence="1">Localizes at the septal ring.</text>
</comment>
<keyword evidence="1" id="KW-1133">Transmembrane helix</keyword>
<name>A0A4R3YLJ1_9GAMM</name>
<evidence type="ECO:0000313" key="4">
    <source>
        <dbReference type="EMBL" id="TCV93655.1"/>
    </source>
</evidence>
<evidence type="ECO:0000313" key="5">
    <source>
        <dbReference type="Proteomes" id="UP000295719"/>
    </source>
</evidence>
<evidence type="ECO:0000259" key="3">
    <source>
        <dbReference type="PROSITE" id="PS51724"/>
    </source>
</evidence>
<evidence type="ECO:0000256" key="2">
    <source>
        <dbReference type="SAM" id="MobiDB-lite"/>
    </source>
</evidence>
<feature type="compositionally biased region" description="Low complexity" evidence="2">
    <location>
        <begin position="225"/>
        <end position="272"/>
    </location>
</feature>
<accession>A0A4R3YLJ1</accession>
<evidence type="ECO:0000256" key="1">
    <source>
        <dbReference type="HAMAP-Rule" id="MF_02021"/>
    </source>
</evidence>
<dbReference type="Pfam" id="PF05036">
    <property type="entry name" value="SPOR"/>
    <property type="match status" value="1"/>
</dbReference>
<comment type="similarity">
    <text evidence="1">Belongs to the DamX family.</text>
</comment>
<dbReference type="GO" id="GO:0032506">
    <property type="term" value="P:cytokinetic process"/>
    <property type="evidence" value="ECO:0007669"/>
    <property type="project" value="InterPro"/>
</dbReference>
<dbReference type="GO" id="GO:0042834">
    <property type="term" value="F:peptidoglycan binding"/>
    <property type="evidence" value="ECO:0007669"/>
    <property type="project" value="InterPro"/>
</dbReference>
<feature type="compositionally biased region" description="Polar residues" evidence="2">
    <location>
        <begin position="165"/>
        <end position="191"/>
    </location>
</feature>
<dbReference type="GO" id="GO:0005886">
    <property type="term" value="C:plasma membrane"/>
    <property type="evidence" value="ECO:0007669"/>
    <property type="project" value="UniProtKB-SubCell"/>
</dbReference>
<keyword evidence="1" id="KW-0812">Transmembrane</keyword>
<feature type="compositionally biased region" description="Polar residues" evidence="2">
    <location>
        <begin position="210"/>
        <end position="224"/>
    </location>
</feature>
<dbReference type="InterPro" id="IPR007730">
    <property type="entry name" value="SPOR-like_dom"/>
</dbReference>
<dbReference type="PROSITE" id="PS51724">
    <property type="entry name" value="SPOR"/>
    <property type="match status" value="1"/>
</dbReference>
<dbReference type="HAMAP" id="MF_02021">
    <property type="entry name" value="DamX"/>
    <property type="match status" value="1"/>
</dbReference>
<dbReference type="OrthoDB" id="6189127at2"/>
<comment type="domain">
    <text evidence="1">The SPOR domain binds septal peptidoglycans and is required to target DamX to the septal ring.</text>
</comment>
<keyword evidence="1" id="KW-0131">Cell cycle</keyword>
<dbReference type="RefSeq" id="WP_131866390.1">
    <property type="nucleotide sequence ID" value="NZ_SMCR01000008.1"/>
</dbReference>
<dbReference type="Gene3D" id="3.30.70.1070">
    <property type="entry name" value="Sporulation related repeat"/>
    <property type="match status" value="1"/>
</dbReference>
<feature type="region of interest" description="Disordered" evidence="2">
    <location>
        <begin position="1"/>
        <end position="30"/>
    </location>
</feature>
<dbReference type="Proteomes" id="UP000295719">
    <property type="component" value="Unassembled WGS sequence"/>
</dbReference>
<sequence length="360" mass="36883">MDEFKSEDELRPDSSDRRAPRQRKGPSVPKVAMSRQHLMIGIGILVLLLLVISIGSALKSPTPSGDPRQPTNAAGGEKNINLSGETTEGGNSVTPTPDAPQSGALTAPGAVPDAGMPNTVNGSNGQPSQPQELSAPPVASSPTQAPPITTPSGQQRIELPGNMTDALSQQGDRVNGMSSQMTRQGASSTLPTAPATVAPSARESAHKAPASTTPKSNRPTTMVPSATNGNSRSASAAAPAAKAPANRAAAAAPTVPAAGASSATASAGGAVQSAPSGYYTLQLSSASQPATLNAYAKKQQLSQYWVYETRRDGRPWYVLVSGVYPTASQAKSAVAQLPADVQAKKPWARQVGQVKQDQNK</sequence>
<dbReference type="InterPro" id="IPR036680">
    <property type="entry name" value="SPOR-like_sf"/>
</dbReference>
<dbReference type="EMBL" id="SMCR01000008">
    <property type="protein sequence ID" value="TCV93655.1"/>
    <property type="molecule type" value="Genomic_DNA"/>
</dbReference>
<comment type="caution">
    <text evidence="4">The sequence shown here is derived from an EMBL/GenBank/DDBJ whole genome shotgun (WGS) entry which is preliminary data.</text>
</comment>
<feature type="region of interest" description="Disordered" evidence="2">
    <location>
        <begin position="58"/>
        <end position="272"/>
    </location>
</feature>
<proteinExistence type="inferred from homology"/>
<keyword evidence="5" id="KW-1185">Reference proteome</keyword>
<feature type="domain" description="SPOR" evidence="3">
    <location>
        <begin position="273"/>
        <end position="350"/>
    </location>
</feature>
<comment type="function">
    <text evidence="1">Non-essential cell division protein.</text>
</comment>
<protein>
    <recommendedName>
        <fullName evidence="1">Cell division protein DamX</fullName>
    </recommendedName>
</protein>
<dbReference type="InterPro" id="IPR032899">
    <property type="entry name" value="DamX"/>
</dbReference>
<keyword evidence="1" id="KW-0997">Cell inner membrane</keyword>
<reference evidence="4 5" key="1">
    <citation type="submission" date="2019-03" db="EMBL/GenBank/DDBJ databases">
        <title>Genomic Encyclopedia of Type Strains, Phase IV (KMG-IV): sequencing the most valuable type-strain genomes for metagenomic binning, comparative biology and taxonomic classification.</title>
        <authorList>
            <person name="Goeker M."/>
        </authorList>
    </citation>
    <scope>NUCLEOTIDE SEQUENCE [LARGE SCALE GENOMIC DNA]</scope>
    <source>
        <strain evidence="4 5">DSM 19580</strain>
    </source>
</reference>
<feature type="compositionally biased region" description="Basic and acidic residues" evidence="2">
    <location>
        <begin position="7"/>
        <end position="19"/>
    </location>
</feature>
<gene>
    <name evidence="1" type="primary">damX</name>
    <name evidence="4" type="ORF">EDC52_10837</name>
</gene>
<dbReference type="GO" id="GO:0030428">
    <property type="term" value="C:cell septum"/>
    <property type="evidence" value="ECO:0007669"/>
    <property type="project" value="InterPro"/>
</dbReference>
<feature type="compositionally biased region" description="Polar residues" evidence="2">
    <location>
        <begin position="80"/>
        <end position="95"/>
    </location>
</feature>
<feature type="compositionally biased region" description="Polar residues" evidence="2">
    <location>
        <begin position="118"/>
        <end position="132"/>
    </location>
</feature>